<dbReference type="InterPro" id="IPR001830">
    <property type="entry name" value="Glyco_trans_20"/>
</dbReference>
<feature type="domain" description="CBM20" evidence="5">
    <location>
        <begin position="1"/>
        <end position="140"/>
    </location>
</feature>
<organism evidence="6 7">
    <name type="scientific">Galdieria partita</name>
    <dbReference type="NCBI Taxonomy" id="83374"/>
    <lineage>
        <taxon>Eukaryota</taxon>
        <taxon>Rhodophyta</taxon>
        <taxon>Bangiophyceae</taxon>
        <taxon>Galdieriales</taxon>
        <taxon>Galdieriaceae</taxon>
        <taxon>Galdieria</taxon>
    </lineage>
</organism>
<dbReference type="Gene3D" id="3.40.50.2000">
    <property type="entry name" value="Glycogen Phosphorylase B"/>
    <property type="match status" value="2"/>
</dbReference>
<comment type="similarity">
    <text evidence="2">In the C-terminal section; belongs to the trehalose phosphatase family.</text>
</comment>
<dbReference type="Pfam" id="PF00686">
    <property type="entry name" value="CBM_20"/>
    <property type="match status" value="1"/>
</dbReference>
<dbReference type="Gene3D" id="3.30.70.1020">
    <property type="entry name" value="Trehalose-6-phosphate phosphatase related protein, domain 2"/>
    <property type="match status" value="1"/>
</dbReference>
<comment type="similarity">
    <text evidence="1">In the N-terminal section; belongs to the glycosyltransferase 20 family.</text>
</comment>
<evidence type="ECO:0000259" key="5">
    <source>
        <dbReference type="PROSITE" id="PS51166"/>
    </source>
</evidence>
<dbReference type="InterPro" id="IPR002044">
    <property type="entry name" value="CBM20"/>
</dbReference>
<dbReference type="FunFam" id="3.40.50.1000:FF:000052">
    <property type="entry name" value="Alpha,alpha-trehalose-phosphate synthase [UDP-forming] 6"/>
    <property type="match status" value="1"/>
</dbReference>
<dbReference type="InterPro" id="IPR006379">
    <property type="entry name" value="HAD-SF_hydro_IIB"/>
</dbReference>
<comment type="caution">
    <text evidence="6">The sequence shown here is derived from an EMBL/GenBank/DDBJ whole genome shotgun (WGS) entry which is preliminary data.</text>
</comment>
<evidence type="ECO:0000313" key="6">
    <source>
        <dbReference type="EMBL" id="GJQ08955.1"/>
    </source>
</evidence>
<dbReference type="InterPro" id="IPR013784">
    <property type="entry name" value="Carb-bd-like_fold"/>
</dbReference>
<dbReference type="Gene3D" id="2.60.40.10">
    <property type="entry name" value="Immunoglobulins"/>
    <property type="match status" value="1"/>
</dbReference>
<dbReference type="CDD" id="cd03788">
    <property type="entry name" value="GT20_TPS"/>
    <property type="match status" value="1"/>
</dbReference>
<keyword evidence="4" id="KW-0808">Transferase</keyword>
<dbReference type="NCBIfam" id="TIGR01484">
    <property type="entry name" value="HAD-SF-IIB"/>
    <property type="match status" value="1"/>
</dbReference>
<proteinExistence type="inferred from homology"/>
<dbReference type="FunFam" id="3.40.50.2000:FF:000010">
    <property type="entry name" value="Alpha,alpha-trehalose-phosphate synthase"/>
    <property type="match status" value="1"/>
</dbReference>
<dbReference type="Proteomes" id="UP001061958">
    <property type="component" value="Unassembled WGS sequence"/>
</dbReference>
<dbReference type="InterPro" id="IPR023214">
    <property type="entry name" value="HAD_sf"/>
</dbReference>
<gene>
    <name evidence="6" type="ORF">GpartN1_g746.t1</name>
</gene>
<dbReference type="SUPFAM" id="SSF49452">
    <property type="entry name" value="Starch-binding domain-like"/>
    <property type="match status" value="1"/>
</dbReference>
<dbReference type="CDD" id="cd01627">
    <property type="entry name" value="HAD_TPP"/>
    <property type="match status" value="1"/>
</dbReference>
<dbReference type="Pfam" id="PF00982">
    <property type="entry name" value="Glyco_transf_20"/>
    <property type="match status" value="1"/>
</dbReference>
<keyword evidence="7" id="KW-1185">Reference proteome</keyword>
<evidence type="ECO:0000256" key="1">
    <source>
        <dbReference type="ARBA" id="ARBA00005409"/>
    </source>
</evidence>
<evidence type="ECO:0000256" key="3">
    <source>
        <dbReference type="ARBA" id="ARBA00022676"/>
    </source>
</evidence>
<dbReference type="GO" id="GO:0004805">
    <property type="term" value="F:trehalose-phosphatase activity"/>
    <property type="evidence" value="ECO:0007669"/>
    <property type="project" value="TreeGrafter"/>
</dbReference>
<sequence length="982" mass="112463">MEQSGKTTVKFHVRCETQRGERLALVGDSEALGAWDPARGVPLWTNAKKYPRWSCSVTLPCNTWINYKYCIVDYGDDFDVATSAGGESLEDGQREAQFFSEDPHPPKFVRWEDFEANRRLKTSGVFMRVDDRKFDELFNEMNEARIRVDYGHVFSRLEAPASSQTSSSSTSSPSSRGLPSKLLIVLYRLPVIAKRTSNGWSFKWDDDALYLTSVGLRDGLQGKIRFYWIGILNCEEDIPEDEQEGVTQALMDRFSCIPVFVPKTTLTKFYQGFCKGVLWPLFHMIIQVTDDGGHTKQFDRSLWHVYCLVNRKFADVVVGVYHESDLIWIHDYHLMVLPSQLRRKLSGAKIGFYLHIPWPSSEIYRSLPVRDELLRGLLSASLLGFHLFDYARHFLSACTRLLNLEHESRRGSLGVEYGGRHVMIRVSHIGIDPKRFQEFQKKPEVISKTEELKQKFKDKIVLGAIDDLDVVKGISLKLMALDFLLANYPSYRNRIVLNQVAIPKTARVKENVRNEIRSLVNQINERYGSQNYSPVMYFEREISFDERVAMYSRADAFFLTPIRDGLNLVPYEYIVSASEGKGQLILSEFTGCSRALSGAVRVNPWNIEEVASVIDRVMQLDQNEISRKLHADYKYVTAHSTMEWAESFLADLERASEPVNRVTKLGLGFGVGFRLLEFEGFRHLSTDMVLHKFQKSQRRLLLLDYDGTLTRSGNHANRMAHAWATPTSAVMNNLAALSQDTKNIVFIMSGRRKDVLEQTFEQHPRVALAAEHGFHYRWSRDQPWQVMYPNADLSWLEVAHEIMVSYTERTDGSFIEEKTAGLVWHFVDADPEFGSWQAKEMHDHLESVLSSFGVQVITGNGWVQVRLKDVNKGAMVKRILDELSSNTPDFVFCCGDDRTDEDMFAFLETTFEASEHHDGIFTCTVGAKPSNARYYLRDNDEVADLLAALASTRNRMGAPRSYTVNDFHFNQEEKSISFEKSF</sequence>
<dbReference type="PANTHER" id="PTHR10788:SF94">
    <property type="entry name" value="ALPHA,ALPHA-TREHALOSE-PHOSPHATE SYNTHASE [UDP-FORMING] 5"/>
    <property type="match status" value="1"/>
</dbReference>
<dbReference type="SUPFAM" id="SSF56784">
    <property type="entry name" value="HAD-like"/>
    <property type="match status" value="1"/>
</dbReference>
<dbReference type="GO" id="GO:0005829">
    <property type="term" value="C:cytosol"/>
    <property type="evidence" value="ECO:0007669"/>
    <property type="project" value="TreeGrafter"/>
</dbReference>
<dbReference type="Pfam" id="PF02358">
    <property type="entry name" value="Trehalose_PPase"/>
    <property type="match status" value="1"/>
</dbReference>
<dbReference type="GO" id="GO:0005992">
    <property type="term" value="P:trehalose biosynthetic process"/>
    <property type="evidence" value="ECO:0007669"/>
    <property type="project" value="InterPro"/>
</dbReference>
<dbReference type="NCBIfam" id="TIGR00685">
    <property type="entry name" value="T6PP"/>
    <property type="match status" value="1"/>
</dbReference>
<dbReference type="GO" id="GO:2001070">
    <property type="term" value="F:starch binding"/>
    <property type="evidence" value="ECO:0007669"/>
    <property type="project" value="InterPro"/>
</dbReference>
<reference evidence="6" key="2">
    <citation type="submission" date="2022-01" db="EMBL/GenBank/DDBJ databases">
        <authorList>
            <person name="Hirooka S."/>
            <person name="Miyagishima S.Y."/>
        </authorList>
    </citation>
    <scope>NUCLEOTIDE SEQUENCE</scope>
    <source>
        <strain evidence="6">NBRC 102759</strain>
    </source>
</reference>
<dbReference type="InterPro" id="IPR036412">
    <property type="entry name" value="HAD-like_sf"/>
</dbReference>
<name>A0A9C7PR47_9RHOD</name>
<dbReference type="InterPro" id="IPR003337">
    <property type="entry name" value="Trehalose_PPase"/>
</dbReference>
<dbReference type="InterPro" id="IPR013783">
    <property type="entry name" value="Ig-like_fold"/>
</dbReference>
<dbReference type="EMBL" id="BQMJ01000005">
    <property type="protein sequence ID" value="GJQ08955.1"/>
    <property type="molecule type" value="Genomic_DNA"/>
</dbReference>
<dbReference type="OrthoDB" id="755951at2759"/>
<keyword evidence="3" id="KW-0328">Glycosyltransferase</keyword>
<evidence type="ECO:0000256" key="4">
    <source>
        <dbReference type="ARBA" id="ARBA00022679"/>
    </source>
</evidence>
<dbReference type="GO" id="GO:0016757">
    <property type="term" value="F:glycosyltransferase activity"/>
    <property type="evidence" value="ECO:0007669"/>
    <property type="project" value="UniProtKB-KW"/>
</dbReference>
<dbReference type="PROSITE" id="PS51166">
    <property type="entry name" value="CBM20"/>
    <property type="match status" value="1"/>
</dbReference>
<dbReference type="PANTHER" id="PTHR10788">
    <property type="entry name" value="TREHALOSE-6-PHOSPHATE SYNTHASE"/>
    <property type="match status" value="1"/>
</dbReference>
<protein>
    <recommendedName>
        <fullName evidence="5">CBM20 domain-containing protein</fullName>
    </recommendedName>
</protein>
<dbReference type="SMART" id="SM01065">
    <property type="entry name" value="CBM_2"/>
    <property type="match status" value="1"/>
</dbReference>
<dbReference type="SUPFAM" id="SSF53756">
    <property type="entry name" value="UDP-Glycosyltransferase/glycogen phosphorylase"/>
    <property type="match status" value="1"/>
</dbReference>
<dbReference type="FunFam" id="3.40.50.2000:FF:000079">
    <property type="entry name" value="Trehalose-6-phosphate synthase 8"/>
    <property type="match status" value="1"/>
</dbReference>
<evidence type="ECO:0000256" key="2">
    <source>
        <dbReference type="ARBA" id="ARBA00006330"/>
    </source>
</evidence>
<dbReference type="CDD" id="cd05467">
    <property type="entry name" value="CBM20"/>
    <property type="match status" value="1"/>
</dbReference>
<accession>A0A9C7PR47</accession>
<dbReference type="AlphaFoldDB" id="A0A9C7PR47"/>
<evidence type="ECO:0000313" key="7">
    <source>
        <dbReference type="Proteomes" id="UP001061958"/>
    </source>
</evidence>
<reference evidence="6" key="1">
    <citation type="journal article" date="2022" name="Proc. Natl. Acad. Sci. U.S.A.">
        <title>Life cycle and functional genomics of the unicellular red alga Galdieria for elucidating algal and plant evolution and industrial use.</title>
        <authorList>
            <person name="Hirooka S."/>
            <person name="Itabashi T."/>
            <person name="Ichinose T.M."/>
            <person name="Onuma R."/>
            <person name="Fujiwara T."/>
            <person name="Yamashita S."/>
            <person name="Jong L.W."/>
            <person name="Tomita R."/>
            <person name="Iwane A.H."/>
            <person name="Miyagishima S.Y."/>
        </authorList>
    </citation>
    <scope>NUCLEOTIDE SEQUENCE</scope>
    <source>
        <strain evidence="6">NBRC 102759</strain>
    </source>
</reference>
<dbReference type="Gene3D" id="3.40.50.1000">
    <property type="entry name" value="HAD superfamily/HAD-like"/>
    <property type="match status" value="1"/>
</dbReference>